<name>A0A8T2WBP0_POPDE</name>
<accession>A0A8T2WBP0</accession>
<protein>
    <submittedName>
        <fullName evidence="1">Uncharacterized protein</fullName>
    </submittedName>
</protein>
<evidence type="ECO:0000313" key="2">
    <source>
        <dbReference type="Proteomes" id="UP000807159"/>
    </source>
</evidence>
<gene>
    <name evidence="1" type="ORF">H0E87_031602</name>
</gene>
<evidence type="ECO:0000313" key="1">
    <source>
        <dbReference type="EMBL" id="KAH8479485.1"/>
    </source>
</evidence>
<comment type="caution">
    <text evidence="1">The sequence shown here is derived from an EMBL/GenBank/DDBJ whole genome shotgun (WGS) entry which is preliminary data.</text>
</comment>
<dbReference type="AlphaFoldDB" id="A0A8T2WBP0"/>
<reference evidence="1" key="1">
    <citation type="journal article" date="2021" name="J. Hered.">
        <title>Genome Assembly of Salicaceae Populus deltoides (Eastern Cottonwood) I-69 Based on Nanopore Sequencing and Hi-C Technologies.</title>
        <authorList>
            <person name="Bai S."/>
            <person name="Wu H."/>
            <person name="Zhang J."/>
            <person name="Pan Z."/>
            <person name="Zhao W."/>
            <person name="Li Z."/>
            <person name="Tong C."/>
        </authorList>
    </citation>
    <scope>NUCLEOTIDE SEQUENCE</scope>
    <source>
        <tissue evidence="1">Leaf</tissue>
    </source>
</reference>
<organism evidence="1 2">
    <name type="scientific">Populus deltoides</name>
    <name type="common">Eastern poplar</name>
    <name type="synonym">Eastern cottonwood</name>
    <dbReference type="NCBI Taxonomy" id="3696"/>
    <lineage>
        <taxon>Eukaryota</taxon>
        <taxon>Viridiplantae</taxon>
        <taxon>Streptophyta</taxon>
        <taxon>Embryophyta</taxon>
        <taxon>Tracheophyta</taxon>
        <taxon>Spermatophyta</taxon>
        <taxon>Magnoliopsida</taxon>
        <taxon>eudicotyledons</taxon>
        <taxon>Gunneridae</taxon>
        <taxon>Pentapetalae</taxon>
        <taxon>rosids</taxon>
        <taxon>fabids</taxon>
        <taxon>Malpighiales</taxon>
        <taxon>Salicaceae</taxon>
        <taxon>Saliceae</taxon>
        <taxon>Populus</taxon>
    </lineage>
</organism>
<sequence length="177" mass="20610">MSCQIATTQPLLIQRIKSNLEAIILAWDDLEWWDSLLPIDNNDSCHLTKEQIDAISATDFDDLLKEEQDITPNSTLCKVETTTDNLDETSHLELIDLSTQEKEILRLKIEHLDNSVPDDIDDDWFSQPQNVPLSFKLRLLRNLHKKIKQYVEEVELEHIQNAKDHNEDRIAVIVKDR</sequence>
<keyword evidence="2" id="KW-1185">Reference proteome</keyword>
<proteinExistence type="predicted"/>
<dbReference type="Proteomes" id="UP000807159">
    <property type="component" value="Unassembled WGS sequence"/>
</dbReference>
<dbReference type="EMBL" id="JACEGQ020000181">
    <property type="protein sequence ID" value="KAH8479485.1"/>
    <property type="molecule type" value="Genomic_DNA"/>
</dbReference>